<protein>
    <submittedName>
        <fullName evidence="3">HesA/MoeB/ThiF family protein</fullName>
    </submittedName>
</protein>
<dbReference type="PANTHER" id="PTHR10953">
    <property type="entry name" value="UBIQUITIN-ACTIVATING ENZYME E1"/>
    <property type="match status" value="1"/>
</dbReference>
<gene>
    <name evidence="3" type="ORF">ERW49_10920</name>
</gene>
<dbReference type="GO" id="GO:0016779">
    <property type="term" value="F:nucleotidyltransferase activity"/>
    <property type="evidence" value="ECO:0007669"/>
    <property type="project" value="TreeGrafter"/>
</dbReference>
<comment type="similarity">
    <text evidence="1">Belongs to the HesA/MoeB/ThiF family.</text>
</comment>
<name>A0A4Q5KLK9_9GAMM</name>
<feature type="domain" description="THIF-type NAD/FAD binding fold" evidence="2">
    <location>
        <begin position="17"/>
        <end position="254"/>
    </location>
</feature>
<dbReference type="FunFam" id="3.40.50.720:FF:000080">
    <property type="entry name" value="Thiazole biosynthesis adenylyltransferase ThiF"/>
    <property type="match status" value="1"/>
</dbReference>
<dbReference type="Proteomes" id="UP000293465">
    <property type="component" value="Unassembled WGS sequence"/>
</dbReference>
<comment type="caution">
    <text evidence="3">The sequence shown here is derived from an EMBL/GenBank/DDBJ whole genome shotgun (WGS) entry which is preliminary data.</text>
</comment>
<dbReference type="InterPro" id="IPR045886">
    <property type="entry name" value="ThiF/MoeB/HesA"/>
</dbReference>
<dbReference type="PANTHER" id="PTHR10953:SF240">
    <property type="entry name" value="SULFUR CARRIER PROTEIN THIS ADENYLYLTRANSFERASE"/>
    <property type="match status" value="1"/>
</dbReference>
<dbReference type="GO" id="GO:0004792">
    <property type="term" value="F:thiosulfate-cyanide sulfurtransferase activity"/>
    <property type="evidence" value="ECO:0007669"/>
    <property type="project" value="TreeGrafter"/>
</dbReference>
<evidence type="ECO:0000259" key="2">
    <source>
        <dbReference type="Pfam" id="PF00899"/>
    </source>
</evidence>
<dbReference type="GO" id="GO:0008146">
    <property type="term" value="F:sulfotransferase activity"/>
    <property type="evidence" value="ECO:0007669"/>
    <property type="project" value="TreeGrafter"/>
</dbReference>
<sequence length="277" mass="30479">MSNQLMEGLSDQDFLRYSRQIMLPDIGEKGQVTLRNSTVLIVGCGGLGSSVGMYLSASGIGTLIIADGDKLELSNLQRQVVYRDNNLNQNKAMAMAQQLKGLNGTTHIEVISHKLTEPELSRFINQVDVVLDCSDNLPTRHEINAACVKHNVPLISGAAIGWQGQLMLFSNQVTENNTSCYHCLFPFAESHQTQNCQSFGIVGPVVGMIGNLQALETIKYLTQPSYMKWDSIHQFDGRSLSWTSIKIPKDNQCSICSSTVSNDVSRETYSTGEACHE</sequence>
<dbReference type="GeneID" id="56275566"/>
<dbReference type="GO" id="GO:0008641">
    <property type="term" value="F:ubiquitin-like modifier activating enzyme activity"/>
    <property type="evidence" value="ECO:0007669"/>
    <property type="project" value="InterPro"/>
</dbReference>
<dbReference type="Gene3D" id="3.40.50.720">
    <property type="entry name" value="NAD(P)-binding Rossmann-like Domain"/>
    <property type="match status" value="1"/>
</dbReference>
<reference evidence="3 4" key="1">
    <citation type="submission" date="2019-02" db="EMBL/GenBank/DDBJ databases">
        <title>Genome sequences of Aliivibrio finisterrensis strains from farmed Atlantic salmon.</title>
        <authorList>
            <person name="Bowman J.P."/>
        </authorList>
    </citation>
    <scope>NUCLEOTIDE SEQUENCE [LARGE SCALE GENOMIC DNA]</scope>
    <source>
        <strain evidence="3 4">A32</strain>
    </source>
</reference>
<dbReference type="OrthoDB" id="9804286at2"/>
<dbReference type="CDD" id="cd00757">
    <property type="entry name" value="ThiF_MoeB_HesA_family"/>
    <property type="match status" value="1"/>
</dbReference>
<dbReference type="GO" id="GO:0005829">
    <property type="term" value="C:cytosol"/>
    <property type="evidence" value="ECO:0007669"/>
    <property type="project" value="TreeGrafter"/>
</dbReference>
<dbReference type="EMBL" id="SEZJ01000008">
    <property type="protein sequence ID" value="RYU46173.1"/>
    <property type="molecule type" value="Genomic_DNA"/>
</dbReference>
<organism evidence="3 4">
    <name type="scientific">Aliivibrio finisterrensis</name>
    <dbReference type="NCBI Taxonomy" id="511998"/>
    <lineage>
        <taxon>Bacteria</taxon>
        <taxon>Pseudomonadati</taxon>
        <taxon>Pseudomonadota</taxon>
        <taxon>Gammaproteobacteria</taxon>
        <taxon>Vibrionales</taxon>
        <taxon>Vibrionaceae</taxon>
        <taxon>Aliivibrio</taxon>
    </lineage>
</organism>
<dbReference type="RefSeq" id="WP_130087468.1">
    <property type="nucleotide sequence ID" value="NZ_SEZJ01000008.1"/>
</dbReference>
<dbReference type="Pfam" id="PF00899">
    <property type="entry name" value="ThiF"/>
    <property type="match status" value="1"/>
</dbReference>
<dbReference type="InterPro" id="IPR000594">
    <property type="entry name" value="ThiF_NAD_FAD-bd"/>
</dbReference>
<evidence type="ECO:0000313" key="3">
    <source>
        <dbReference type="EMBL" id="RYU46173.1"/>
    </source>
</evidence>
<accession>A0A4Q5KLK9</accession>
<dbReference type="InterPro" id="IPR035985">
    <property type="entry name" value="Ubiquitin-activating_enz"/>
</dbReference>
<evidence type="ECO:0000313" key="4">
    <source>
        <dbReference type="Proteomes" id="UP000293465"/>
    </source>
</evidence>
<dbReference type="SUPFAM" id="SSF69572">
    <property type="entry name" value="Activating enzymes of the ubiquitin-like proteins"/>
    <property type="match status" value="1"/>
</dbReference>
<proteinExistence type="inferred from homology"/>
<evidence type="ECO:0000256" key="1">
    <source>
        <dbReference type="ARBA" id="ARBA00009919"/>
    </source>
</evidence>
<dbReference type="AlphaFoldDB" id="A0A4Q5KLK9"/>